<keyword evidence="3" id="KW-1185">Reference proteome</keyword>
<comment type="caution">
    <text evidence="2">The sequence shown here is derived from an EMBL/GenBank/DDBJ whole genome shotgun (WGS) entry which is preliminary data.</text>
</comment>
<proteinExistence type="predicted"/>
<feature type="compositionally biased region" description="Basic and acidic residues" evidence="1">
    <location>
        <begin position="117"/>
        <end position="140"/>
    </location>
</feature>
<gene>
    <name evidence="2" type="ORF">BC938DRAFT_482623</name>
</gene>
<dbReference type="Proteomes" id="UP000274822">
    <property type="component" value="Unassembled WGS sequence"/>
</dbReference>
<evidence type="ECO:0000313" key="2">
    <source>
        <dbReference type="EMBL" id="RUS27869.1"/>
    </source>
</evidence>
<evidence type="ECO:0000313" key="3">
    <source>
        <dbReference type="Proteomes" id="UP000274822"/>
    </source>
</evidence>
<accession>A0A433QDQ7</accession>
<name>A0A433QDQ7_9FUNG</name>
<protein>
    <submittedName>
        <fullName evidence="2">Uncharacterized protein</fullName>
    </submittedName>
</protein>
<evidence type="ECO:0000256" key="1">
    <source>
        <dbReference type="SAM" id="MobiDB-lite"/>
    </source>
</evidence>
<reference evidence="2 3" key="1">
    <citation type="journal article" date="2018" name="New Phytol.">
        <title>Phylogenomics of Endogonaceae and evolution of mycorrhizas within Mucoromycota.</title>
        <authorList>
            <person name="Chang Y."/>
            <person name="Desiro A."/>
            <person name="Na H."/>
            <person name="Sandor L."/>
            <person name="Lipzen A."/>
            <person name="Clum A."/>
            <person name="Barry K."/>
            <person name="Grigoriev I.V."/>
            <person name="Martin F.M."/>
            <person name="Stajich J.E."/>
            <person name="Smith M.E."/>
            <person name="Bonito G."/>
            <person name="Spatafora J.W."/>
        </authorList>
    </citation>
    <scope>NUCLEOTIDE SEQUENCE [LARGE SCALE GENOMIC DNA]</scope>
    <source>
        <strain evidence="2 3">AD002</strain>
    </source>
</reference>
<dbReference type="EMBL" id="RBNJ01007609">
    <property type="protein sequence ID" value="RUS27869.1"/>
    <property type="molecule type" value="Genomic_DNA"/>
</dbReference>
<feature type="region of interest" description="Disordered" evidence="1">
    <location>
        <begin position="99"/>
        <end position="140"/>
    </location>
</feature>
<organism evidence="2 3">
    <name type="scientific">Jimgerdemannia flammicorona</name>
    <dbReference type="NCBI Taxonomy" id="994334"/>
    <lineage>
        <taxon>Eukaryota</taxon>
        <taxon>Fungi</taxon>
        <taxon>Fungi incertae sedis</taxon>
        <taxon>Mucoromycota</taxon>
        <taxon>Mucoromycotina</taxon>
        <taxon>Endogonomycetes</taxon>
        <taxon>Endogonales</taxon>
        <taxon>Endogonaceae</taxon>
        <taxon>Jimgerdemannia</taxon>
    </lineage>
</organism>
<dbReference type="AlphaFoldDB" id="A0A433QDQ7"/>
<sequence>MFLISYIVVHDSNSFYTFFLPCTLQIINHAIQRPPTAPSLPVRRPFLDYRYRRRHLCWHHRRAEPSLKLLLPEDNAQYIPTHAPAGATVAYLVSAHKPSLMSRSGPQPASRGCPWRTGREARDRRKGQEEGRGCRRERLE</sequence>